<comment type="caution">
    <text evidence="2">The sequence shown here is derived from an EMBL/GenBank/DDBJ whole genome shotgun (WGS) entry which is preliminary data.</text>
</comment>
<protein>
    <submittedName>
        <fullName evidence="2">Uncharacterized protein</fullName>
    </submittedName>
</protein>
<evidence type="ECO:0000256" key="1">
    <source>
        <dbReference type="SAM" id="MobiDB-lite"/>
    </source>
</evidence>
<evidence type="ECO:0000313" key="3">
    <source>
        <dbReference type="Proteomes" id="UP000734854"/>
    </source>
</evidence>
<accession>A0A8J5KP69</accession>
<feature type="compositionally biased region" description="Polar residues" evidence="1">
    <location>
        <begin position="68"/>
        <end position="77"/>
    </location>
</feature>
<organism evidence="2 3">
    <name type="scientific">Zingiber officinale</name>
    <name type="common">Ginger</name>
    <name type="synonym">Amomum zingiber</name>
    <dbReference type="NCBI Taxonomy" id="94328"/>
    <lineage>
        <taxon>Eukaryota</taxon>
        <taxon>Viridiplantae</taxon>
        <taxon>Streptophyta</taxon>
        <taxon>Embryophyta</taxon>
        <taxon>Tracheophyta</taxon>
        <taxon>Spermatophyta</taxon>
        <taxon>Magnoliopsida</taxon>
        <taxon>Liliopsida</taxon>
        <taxon>Zingiberales</taxon>
        <taxon>Zingiberaceae</taxon>
        <taxon>Zingiber</taxon>
    </lineage>
</organism>
<dbReference type="EMBL" id="JACMSC010000015">
    <property type="protein sequence ID" value="KAG6485659.1"/>
    <property type="molecule type" value="Genomic_DNA"/>
</dbReference>
<sequence>MDRCPLSDFSAPETSAVASAAASPASATINLSREYMDAVGTDSYKEIWYVIRRRHSREEGGDSEEADANQSSGTPSSDGLIARVLQPNRTSLEEAFLCAPPNRLSRFV</sequence>
<proteinExistence type="predicted"/>
<dbReference type="AlphaFoldDB" id="A0A8J5KP69"/>
<evidence type="ECO:0000313" key="2">
    <source>
        <dbReference type="EMBL" id="KAG6485659.1"/>
    </source>
</evidence>
<reference evidence="2 3" key="1">
    <citation type="submission" date="2020-08" db="EMBL/GenBank/DDBJ databases">
        <title>Plant Genome Project.</title>
        <authorList>
            <person name="Zhang R.-G."/>
        </authorList>
    </citation>
    <scope>NUCLEOTIDE SEQUENCE [LARGE SCALE GENOMIC DNA]</scope>
    <source>
        <tissue evidence="2">Rhizome</tissue>
    </source>
</reference>
<feature type="region of interest" description="Disordered" evidence="1">
    <location>
        <begin position="55"/>
        <end position="81"/>
    </location>
</feature>
<gene>
    <name evidence="2" type="ORF">ZIOFF_054222</name>
</gene>
<keyword evidence="3" id="KW-1185">Reference proteome</keyword>
<dbReference type="Proteomes" id="UP000734854">
    <property type="component" value="Unassembled WGS sequence"/>
</dbReference>
<name>A0A8J5KP69_ZINOF</name>